<evidence type="ECO:0000313" key="1">
    <source>
        <dbReference type="EMBL" id="KAF3111317.1"/>
    </source>
</evidence>
<comment type="caution">
    <text evidence="1">The sequence shown here is derived from an EMBL/GenBank/DDBJ whole genome shotgun (WGS) entry which is preliminary data.</text>
</comment>
<organism evidence="1 2">
    <name type="scientific">Orbilia oligospora</name>
    <name type="common">Nematode-trapping fungus</name>
    <name type="synonym">Arthrobotrys oligospora</name>
    <dbReference type="NCBI Taxonomy" id="2813651"/>
    <lineage>
        <taxon>Eukaryota</taxon>
        <taxon>Fungi</taxon>
        <taxon>Dikarya</taxon>
        <taxon>Ascomycota</taxon>
        <taxon>Pezizomycotina</taxon>
        <taxon>Orbiliomycetes</taxon>
        <taxon>Orbiliales</taxon>
        <taxon>Orbiliaceae</taxon>
        <taxon>Orbilia</taxon>
    </lineage>
</organism>
<evidence type="ECO:0000313" key="2">
    <source>
        <dbReference type="Proteomes" id="UP000475325"/>
    </source>
</evidence>
<proteinExistence type="predicted"/>
<name>A0A7C8NJH6_ORBOL</name>
<sequence>MVVEVQLADGLYVRTRLQKVELALLLLVRLQNQKRDFTTLTIAKIDRHVSRSIDEGTVRAAWESYKGIRGEGDNAIIFDNLRRDINYMRNDPEVKRVISEEETILQSLMRTDSVQQPLSTAEQVVFEETFRGTFFRLEHR</sequence>
<accession>A0A7C8NJH6</accession>
<protein>
    <submittedName>
        <fullName evidence="1">Uncharacterized protein</fullName>
    </submittedName>
</protein>
<dbReference type="EMBL" id="WIQW01000004">
    <property type="protein sequence ID" value="KAF3111317.1"/>
    <property type="molecule type" value="Genomic_DNA"/>
</dbReference>
<dbReference type="AlphaFoldDB" id="A0A7C8NJH6"/>
<reference evidence="1 2" key="1">
    <citation type="submission" date="2019-06" db="EMBL/GenBank/DDBJ databases">
        <authorList>
            <person name="Palmer J.M."/>
        </authorList>
    </citation>
    <scope>NUCLEOTIDE SEQUENCE [LARGE SCALE GENOMIC DNA]</scope>
    <source>
        <strain evidence="1 2">TWF102</strain>
    </source>
</reference>
<dbReference type="Proteomes" id="UP000475325">
    <property type="component" value="Unassembled WGS sequence"/>
</dbReference>
<gene>
    <name evidence="1" type="ORF">TWF102_006990</name>
</gene>